<dbReference type="NCBIfam" id="TIGR03438">
    <property type="entry name" value="egtD_ergothio"/>
    <property type="match status" value="1"/>
</dbReference>
<dbReference type="PIRSF" id="PIRSF018005">
    <property type="entry name" value="UCP018005"/>
    <property type="match status" value="1"/>
</dbReference>
<dbReference type="Proteomes" id="UP001328733">
    <property type="component" value="Unassembled WGS sequence"/>
</dbReference>
<dbReference type="GO" id="GO:0052706">
    <property type="term" value="F:L-histidine N(alpha)-methyltransferase activity"/>
    <property type="evidence" value="ECO:0007669"/>
    <property type="project" value="UniProtKB-EC"/>
</dbReference>
<dbReference type="PANTHER" id="PTHR43397:SF1">
    <property type="entry name" value="ERGOTHIONEINE BIOSYNTHESIS PROTEIN 1"/>
    <property type="match status" value="1"/>
</dbReference>
<feature type="domain" description="Histidine-specific methyltransferase SAM-dependent" evidence="3">
    <location>
        <begin position="46"/>
        <end position="348"/>
    </location>
</feature>
<dbReference type="GO" id="GO:0032259">
    <property type="term" value="P:methylation"/>
    <property type="evidence" value="ECO:0007669"/>
    <property type="project" value="UniProtKB-KW"/>
</dbReference>
<dbReference type="Pfam" id="PF10017">
    <property type="entry name" value="Methyltransf_33"/>
    <property type="match status" value="1"/>
</dbReference>
<dbReference type="AlphaFoldDB" id="A0AAW9QNN4"/>
<accession>A0AAW9QNN4</accession>
<evidence type="ECO:0000313" key="5">
    <source>
        <dbReference type="Proteomes" id="UP001328733"/>
    </source>
</evidence>
<keyword evidence="5" id="KW-1185">Reference proteome</keyword>
<dbReference type="InterPro" id="IPR019257">
    <property type="entry name" value="MeTrfase_dom"/>
</dbReference>
<dbReference type="EC" id="2.1.1.44" evidence="4"/>
<dbReference type="SUPFAM" id="SSF53335">
    <property type="entry name" value="S-adenosyl-L-methionine-dependent methyltransferases"/>
    <property type="match status" value="1"/>
</dbReference>
<dbReference type="InterPro" id="IPR017804">
    <property type="entry name" value="MeTrfase_EgtD-like"/>
</dbReference>
<keyword evidence="1 4" id="KW-0489">Methyltransferase</keyword>
<reference evidence="4 5" key="1">
    <citation type="submission" date="2024-01" db="EMBL/GenBank/DDBJ databases">
        <title>Genomic insights into the taxonomy and metabolism of the cyanobacterium Pannus brasiliensis CCIBt3594.</title>
        <authorList>
            <person name="Machado M."/>
            <person name="Botero N.B."/>
            <person name="Andreote A.P.D."/>
            <person name="Feitosa A.M.T."/>
            <person name="Popin R."/>
            <person name="Sivonen K."/>
            <person name="Fiore M.F."/>
        </authorList>
    </citation>
    <scope>NUCLEOTIDE SEQUENCE [LARGE SCALE GENOMIC DNA]</scope>
    <source>
        <strain evidence="4 5">CCIBt3594</strain>
    </source>
</reference>
<dbReference type="InterPro" id="IPR035094">
    <property type="entry name" value="EgtD"/>
</dbReference>
<dbReference type="Gene3D" id="3.40.50.150">
    <property type="entry name" value="Vaccinia Virus protein VP39"/>
    <property type="match status" value="1"/>
</dbReference>
<dbReference type="EMBL" id="JBAFSM010000010">
    <property type="protein sequence ID" value="MEG3436795.1"/>
    <property type="molecule type" value="Genomic_DNA"/>
</dbReference>
<evidence type="ECO:0000256" key="1">
    <source>
        <dbReference type="ARBA" id="ARBA00022603"/>
    </source>
</evidence>
<keyword evidence="2 4" id="KW-0808">Transferase</keyword>
<name>A0AAW9QNN4_9CHRO</name>
<dbReference type="InterPro" id="IPR029063">
    <property type="entry name" value="SAM-dependent_MTases_sf"/>
</dbReference>
<evidence type="ECO:0000313" key="4">
    <source>
        <dbReference type="EMBL" id="MEG3436795.1"/>
    </source>
</evidence>
<protein>
    <submittedName>
        <fullName evidence="4">L-histidine N(Alpha)-methyltransferase</fullName>
        <ecNumber evidence="4">2.1.1.44</ecNumber>
    </submittedName>
</protein>
<evidence type="ECO:0000256" key="2">
    <source>
        <dbReference type="ARBA" id="ARBA00022679"/>
    </source>
</evidence>
<gene>
    <name evidence="4" type="primary">egtD</name>
    <name evidence="4" type="ORF">V0288_06650</name>
</gene>
<organism evidence="4 5">
    <name type="scientific">Pannus brasiliensis CCIBt3594</name>
    <dbReference type="NCBI Taxonomy" id="1427578"/>
    <lineage>
        <taxon>Bacteria</taxon>
        <taxon>Bacillati</taxon>
        <taxon>Cyanobacteriota</taxon>
        <taxon>Cyanophyceae</taxon>
        <taxon>Oscillatoriophycideae</taxon>
        <taxon>Chroococcales</taxon>
        <taxon>Microcystaceae</taxon>
        <taxon>Pannus</taxon>
    </lineage>
</organism>
<evidence type="ECO:0000259" key="3">
    <source>
        <dbReference type="Pfam" id="PF10017"/>
    </source>
</evidence>
<comment type="caution">
    <text evidence="4">The sequence shown here is derived from an EMBL/GenBank/DDBJ whole genome shotgun (WGS) entry which is preliminary data.</text>
</comment>
<dbReference type="InterPro" id="IPR051128">
    <property type="entry name" value="EgtD_Methyltrsf_superfamily"/>
</dbReference>
<sequence length="350" mass="40005">MILADREFLPYLQYFRGVFMCNFPATDDSSLSIDYLPPAVFERPGADVLRGLTRSPKSLPPAYFYDARGSELFERICELPEYYPTRTETAILDRYAPEIARRTGPTELVELGSGSSTKTRLLLNAYRESGFLQRYHPIDISASALENSVRQLGKEYAGLEIHGLVGTYELALQWLAEHPVESRTIVFLGSSIGNFDPDERDRFFESIVATLRPGDYFLLGIDLQKPIPILEAAYNDRQGVTAEFNLNVLSHLNARFGGDFDRDLFEHHAFYNREEHRIEMHLRARKSHRVGLSDLDLEVDFLAGETILTEISCKFDLEQESSYLLDRGLQPLQTWTDEKRWFGSILCQAV</sequence>
<dbReference type="PANTHER" id="PTHR43397">
    <property type="entry name" value="ERGOTHIONEINE BIOSYNTHESIS PROTEIN 1"/>
    <property type="match status" value="1"/>
</dbReference>
<proteinExistence type="predicted"/>